<feature type="transmembrane region" description="Helical" evidence="9">
    <location>
        <begin position="116"/>
        <end position="133"/>
    </location>
</feature>
<feature type="transmembrane region" description="Helical" evidence="9">
    <location>
        <begin position="163"/>
        <end position="186"/>
    </location>
</feature>
<keyword evidence="12" id="KW-1185">Reference proteome</keyword>
<evidence type="ECO:0000313" key="12">
    <source>
        <dbReference type="Proteomes" id="UP001193734"/>
    </source>
</evidence>
<dbReference type="PANTHER" id="PTHR33695:SF1">
    <property type="entry name" value="LIPOPROTEIN SIGNAL PEPTIDASE"/>
    <property type="match status" value="1"/>
</dbReference>
<comment type="subcellular location">
    <subcellularLocation>
        <location evidence="9">Cell membrane</location>
        <topology evidence="9">Multi-pass membrane protein</topology>
    </subcellularLocation>
</comment>
<keyword evidence="7 9" id="KW-1133">Transmembrane helix</keyword>
<dbReference type="NCBIfam" id="NF011369">
    <property type="entry name" value="PRK14788.1"/>
    <property type="match status" value="1"/>
</dbReference>
<keyword evidence="8 9" id="KW-0472">Membrane</keyword>
<comment type="catalytic activity">
    <reaction evidence="9">
        <text>Release of signal peptides from bacterial membrane prolipoproteins. Hydrolyzes -Xaa-Yaa-Zaa-|-(S,diacylglyceryl)Cys-, in which Xaa is hydrophobic (preferably Leu), and Yaa (Ala or Ser) and Zaa (Gly or Ala) have small, neutral side chains.</text>
        <dbReference type="EC" id="3.4.23.36"/>
    </reaction>
</comment>
<reference evidence="11 12" key="1">
    <citation type="submission" date="2020-05" db="EMBL/GenBank/DDBJ databases">
        <title>Distinct polysaccharide utilization as determinants for interspecies competition between intestinal Prevotella spp.</title>
        <authorList>
            <person name="Galvez E.J.C."/>
            <person name="Iljazovic A."/>
            <person name="Strowig T."/>
        </authorList>
    </citation>
    <scope>NUCLEOTIDE SEQUENCE [LARGE SCALE GENOMIC DNA]</scope>
    <source>
        <strain evidence="11 12">PROD</strain>
    </source>
</reference>
<evidence type="ECO:0000256" key="6">
    <source>
        <dbReference type="ARBA" id="ARBA00022801"/>
    </source>
</evidence>
<comment type="function">
    <text evidence="9">This protein specifically catalyzes the removal of signal peptides from prolipoproteins.</text>
</comment>
<comment type="caution">
    <text evidence="11">The sequence shown here is derived from an EMBL/GenBank/DDBJ whole genome shotgun (WGS) entry which is preliminary data.</text>
</comment>
<evidence type="ECO:0000256" key="4">
    <source>
        <dbReference type="ARBA" id="ARBA00022692"/>
    </source>
</evidence>
<evidence type="ECO:0000256" key="3">
    <source>
        <dbReference type="ARBA" id="ARBA00022670"/>
    </source>
</evidence>
<dbReference type="HAMAP" id="MF_00161">
    <property type="entry name" value="LspA"/>
    <property type="match status" value="1"/>
</dbReference>
<evidence type="ECO:0000313" key="11">
    <source>
        <dbReference type="EMBL" id="NPE12754.1"/>
    </source>
</evidence>
<proteinExistence type="inferred from homology"/>
<name>A0ABX2AQM9_9BACT</name>
<comment type="pathway">
    <text evidence="9">Protein modification; lipoprotein biosynthesis (signal peptide cleavage).</text>
</comment>
<dbReference type="GeneID" id="82156163"/>
<dbReference type="RefSeq" id="WP_172173237.1">
    <property type="nucleotide sequence ID" value="NZ_CASGIA010000008.1"/>
</dbReference>
<keyword evidence="4 9" id="KW-0812">Transmembrane</keyword>
<dbReference type="EMBL" id="JABKKE010000001">
    <property type="protein sequence ID" value="NPE12754.1"/>
    <property type="molecule type" value="Genomic_DNA"/>
</dbReference>
<dbReference type="InterPro" id="IPR001872">
    <property type="entry name" value="Peptidase_A8"/>
</dbReference>
<keyword evidence="11" id="KW-0449">Lipoprotein</keyword>
<feature type="active site" evidence="9">
    <location>
        <position position="138"/>
    </location>
</feature>
<dbReference type="PANTHER" id="PTHR33695">
    <property type="entry name" value="LIPOPROTEIN SIGNAL PEPTIDASE"/>
    <property type="match status" value="1"/>
</dbReference>
<dbReference type="EC" id="3.4.23.36" evidence="9"/>
<keyword evidence="3 9" id="KW-0645">Protease</keyword>
<evidence type="ECO:0000256" key="7">
    <source>
        <dbReference type="ARBA" id="ARBA00022989"/>
    </source>
</evidence>
<dbReference type="PRINTS" id="PR00781">
    <property type="entry name" value="LIPOSIGPTASE"/>
</dbReference>
<evidence type="ECO:0000256" key="2">
    <source>
        <dbReference type="ARBA" id="ARBA00022475"/>
    </source>
</evidence>
<evidence type="ECO:0000256" key="8">
    <source>
        <dbReference type="ARBA" id="ARBA00023136"/>
    </source>
</evidence>
<dbReference type="Proteomes" id="UP001193734">
    <property type="component" value="Unassembled WGS sequence"/>
</dbReference>
<comment type="similarity">
    <text evidence="1 9 10">Belongs to the peptidase A8 family.</text>
</comment>
<evidence type="ECO:0000256" key="9">
    <source>
        <dbReference type="HAMAP-Rule" id="MF_00161"/>
    </source>
</evidence>
<evidence type="ECO:0000256" key="10">
    <source>
        <dbReference type="RuleBase" id="RU004181"/>
    </source>
</evidence>
<gene>
    <name evidence="9" type="primary">lspA</name>
    <name evidence="11" type="ORF">HPS55_00140</name>
</gene>
<dbReference type="Pfam" id="PF01252">
    <property type="entry name" value="Peptidase_A8"/>
    <property type="match status" value="1"/>
</dbReference>
<sequence length="215" mass="24734">MAIFIIIAILLIDQIIKIWVKTNMTLHESIYITDWFRICFIENNGMAYGMEIGSKAVLSIFRIILIGAIGYYMYLQIKKKARFGYIVCLAMVIAGALGNIFDCMFYGLIFNASSDFYTSYFVPFGTGYAPFLMGKVVDMFYFPLIVTTWPQWIPFVGGEEFIFFSPIFNFADASISVGFVLLMLFYRTELSHITFKNQPAEIVDNKDDKETEHEE</sequence>
<keyword evidence="5 9" id="KW-0064">Aspartyl protease</keyword>
<keyword evidence="6 9" id="KW-0378">Hydrolase</keyword>
<feature type="transmembrane region" description="Helical" evidence="9">
    <location>
        <begin position="56"/>
        <end position="74"/>
    </location>
</feature>
<feature type="transmembrane region" description="Helical" evidence="9">
    <location>
        <begin position="86"/>
        <end position="110"/>
    </location>
</feature>
<keyword evidence="2 9" id="KW-1003">Cell membrane</keyword>
<accession>A0ABX2AQM9</accession>
<feature type="active site" evidence="9">
    <location>
        <position position="172"/>
    </location>
</feature>
<protein>
    <recommendedName>
        <fullName evidence="9">Lipoprotein signal peptidase</fullName>
        <ecNumber evidence="9">3.4.23.36</ecNumber>
    </recommendedName>
    <alternativeName>
        <fullName evidence="9">Prolipoprotein signal peptidase</fullName>
    </alternativeName>
    <alternativeName>
        <fullName evidence="9">Signal peptidase II</fullName>
        <shortName evidence="9">SPase II</shortName>
    </alternativeName>
</protein>
<evidence type="ECO:0000256" key="5">
    <source>
        <dbReference type="ARBA" id="ARBA00022750"/>
    </source>
</evidence>
<evidence type="ECO:0000256" key="1">
    <source>
        <dbReference type="ARBA" id="ARBA00006139"/>
    </source>
</evidence>
<organism evidence="11 12">
    <name type="scientific">Xylanibacter rodentium</name>
    <dbReference type="NCBI Taxonomy" id="2736289"/>
    <lineage>
        <taxon>Bacteria</taxon>
        <taxon>Pseudomonadati</taxon>
        <taxon>Bacteroidota</taxon>
        <taxon>Bacteroidia</taxon>
        <taxon>Bacteroidales</taxon>
        <taxon>Prevotellaceae</taxon>
        <taxon>Xylanibacter</taxon>
    </lineage>
</organism>